<evidence type="ECO:0000256" key="2">
    <source>
        <dbReference type="SAM" id="MobiDB-lite"/>
    </source>
</evidence>
<dbReference type="InterPro" id="IPR011043">
    <property type="entry name" value="Gal_Oxase/kelch_b-propeller"/>
</dbReference>
<keyword evidence="3" id="KW-0812">Transmembrane</keyword>
<dbReference type="InterPro" id="IPR013783">
    <property type="entry name" value="Ig-like_fold"/>
</dbReference>
<dbReference type="SUPFAM" id="SSF50965">
    <property type="entry name" value="Galactose oxidase, central domain"/>
    <property type="match status" value="1"/>
</dbReference>
<dbReference type="Gene3D" id="2.60.40.10">
    <property type="entry name" value="Immunoglobulins"/>
    <property type="match status" value="2"/>
</dbReference>
<dbReference type="SUPFAM" id="SSF81296">
    <property type="entry name" value="E set domains"/>
    <property type="match status" value="2"/>
</dbReference>
<dbReference type="InterPro" id="IPR014756">
    <property type="entry name" value="Ig_E-set"/>
</dbReference>
<feature type="signal peptide" evidence="4">
    <location>
        <begin position="1"/>
        <end position="20"/>
    </location>
</feature>
<evidence type="ECO:0008006" key="7">
    <source>
        <dbReference type="Google" id="ProtNLM"/>
    </source>
</evidence>
<name>A0AAD5TD70_9FUNG</name>
<feature type="transmembrane region" description="Helical" evidence="3">
    <location>
        <begin position="730"/>
        <end position="750"/>
    </location>
</feature>
<dbReference type="AlphaFoldDB" id="A0AAD5TD70"/>
<organism evidence="5 6">
    <name type="scientific">Geranomyces variabilis</name>
    <dbReference type="NCBI Taxonomy" id="109894"/>
    <lineage>
        <taxon>Eukaryota</taxon>
        <taxon>Fungi</taxon>
        <taxon>Fungi incertae sedis</taxon>
        <taxon>Chytridiomycota</taxon>
        <taxon>Chytridiomycota incertae sedis</taxon>
        <taxon>Chytridiomycetes</taxon>
        <taxon>Spizellomycetales</taxon>
        <taxon>Powellomycetaceae</taxon>
        <taxon>Geranomyces</taxon>
    </lineage>
</organism>
<comment type="caution">
    <text evidence="5">The sequence shown here is derived from an EMBL/GenBank/DDBJ whole genome shotgun (WGS) entry which is preliminary data.</text>
</comment>
<dbReference type="EMBL" id="JADGJQ010000088">
    <property type="protein sequence ID" value="KAJ3171294.1"/>
    <property type="molecule type" value="Genomic_DNA"/>
</dbReference>
<dbReference type="InterPro" id="IPR015915">
    <property type="entry name" value="Kelch-typ_b-propeller"/>
</dbReference>
<feature type="region of interest" description="Disordered" evidence="2">
    <location>
        <begin position="1081"/>
        <end position="1127"/>
    </location>
</feature>
<feature type="transmembrane region" description="Helical" evidence="3">
    <location>
        <begin position="619"/>
        <end position="642"/>
    </location>
</feature>
<evidence type="ECO:0000313" key="6">
    <source>
        <dbReference type="Proteomes" id="UP001212152"/>
    </source>
</evidence>
<keyword evidence="6" id="KW-1185">Reference proteome</keyword>
<dbReference type="Proteomes" id="UP001212152">
    <property type="component" value="Unassembled WGS sequence"/>
</dbReference>
<evidence type="ECO:0000313" key="5">
    <source>
        <dbReference type="EMBL" id="KAJ3171294.1"/>
    </source>
</evidence>
<feature type="transmembrane region" description="Helical" evidence="3">
    <location>
        <begin position="829"/>
        <end position="855"/>
    </location>
</feature>
<evidence type="ECO:0000256" key="1">
    <source>
        <dbReference type="PROSITE-ProRule" id="PRU00087"/>
    </source>
</evidence>
<evidence type="ECO:0000256" key="3">
    <source>
        <dbReference type="SAM" id="Phobius"/>
    </source>
</evidence>
<dbReference type="InterPro" id="IPR017868">
    <property type="entry name" value="Filamin/ABP280_repeat-like"/>
</dbReference>
<feature type="transmembrane region" description="Helical" evidence="3">
    <location>
        <begin position="654"/>
        <end position="677"/>
    </location>
</feature>
<feature type="repeat" description="Filamin" evidence="1">
    <location>
        <begin position="567"/>
        <end position="602"/>
    </location>
</feature>
<gene>
    <name evidence="5" type="ORF">HDU87_008401</name>
</gene>
<sequence length="1127" mass="120375">MLHPLLLCLILLLLTPPARAILRWIPVTQIGNLPTALDTSAAVSLPNRNATIFVGGLDNTNRDFADVWDVTDGSITAFAETWMVQSAMDASGAPTWTWTAGPSFSVMAGGVAAAVTADGSQVVRWGGKTPGVGTPDPLLGVVHTMSVSGQNMGAWTPMTTTNDPPALAFARAFIYGGQFLTVGGVDVSGHVPVYGINSLSLTTGVWTTLTPAGVTLPGVYAHNAELLRDFPLRRAVTPLDNMPAAPEISDVILIFNGMVLSGPPDDICLFDAWGVGPACYLGSGFAYDLIGNVMYELDTLGTSFPQRTQATSQVVQLDGETVVSVSGGMYADPTYVYWFWSDTFFYSLETLTWRLASTVNDASIPNRMYAVSIKPYLSYGYGSSFPFRSYTDAFVMVDYTGTALNSLLTPPSNSPLADGSKTTYQLTLRDYRGAILDYGNEAVSGFMIDSVGRATISTVVDYKNGTYAISFSLSRADAYRLLVVYNGESIFESGAQAVTVLPGAPNTDTSIVEVSPAYRGFNTTVLVKVLDVSGNAVSMADAMAAVVVTVSGAGLTRRGLVDKVWSDGYVTCTFIPTTLGTLNIEVSLDGNPIGTSALQVPVLNAVLVPSSLRITTSGFPILLIITACASAILFVLSSVVLLRSGPKITSPSELRWLLSLTTPNVFFGCLYTLFVLLPASRGTCTLQPWVATLSLVSPAVGLLAKGWTLRVQWEDPSIKMRNVDVPADRLWRVNGLSYGAVLVLLVIWNAKRTLSSLEAPLTRGVCELDTFSVSYPISALLAIFLGMICLVAARSATQGERVRQHTPATNSNTQFASMKKKERNLSREAYIVAGLSLLCAAVVVIVLGVTLTPIPGNKVAIGYESRAILSVELCLILGIALQVALMVPAALEAATHLGWMKAASDDWDAAGDGGGFAPNKKLAAAYWLDSDVTLASRELFELQAEVEMMRQTSGAKEEPWRMAVVSAFVAAKGPMQYMRGRHFVLIREKENPASAFTLNAVTAPRLIYLKSGRPSIATRPDEEAPAMPPLLARNNSTAPLPILTFGTLGADRIRLRFPDIAAASRWWNVMRSIEVVAADKAGDTGPINPKESQTGALAMKDSESTAGRPKRDSVVKPKATGIIEDDE</sequence>
<reference evidence="5" key="1">
    <citation type="submission" date="2020-05" db="EMBL/GenBank/DDBJ databases">
        <title>Phylogenomic resolution of chytrid fungi.</title>
        <authorList>
            <person name="Stajich J.E."/>
            <person name="Amses K."/>
            <person name="Simmons R."/>
            <person name="Seto K."/>
            <person name="Myers J."/>
            <person name="Bonds A."/>
            <person name="Quandt C.A."/>
            <person name="Barry K."/>
            <person name="Liu P."/>
            <person name="Grigoriev I."/>
            <person name="Longcore J.E."/>
            <person name="James T.Y."/>
        </authorList>
    </citation>
    <scope>NUCLEOTIDE SEQUENCE</scope>
    <source>
        <strain evidence="5">JEL0379</strain>
    </source>
</reference>
<feature type="transmembrane region" description="Helical" evidence="3">
    <location>
        <begin position="770"/>
        <end position="793"/>
    </location>
</feature>
<keyword evidence="4" id="KW-0732">Signal</keyword>
<dbReference type="PROSITE" id="PS50194">
    <property type="entry name" value="FILAMIN_REPEAT"/>
    <property type="match status" value="1"/>
</dbReference>
<feature type="transmembrane region" description="Helical" evidence="3">
    <location>
        <begin position="689"/>
        <end position="709"/>
    </location>
</feature>
<protein>
    <recommendedName>
        <fullName evidence="7">G-protein coupled receptors family 3 profile domain-containing protein</fullName>
    </recommendedName>
</protein>
<accession>A0AAD5TD70</accession>
<evidence type="ECO:0000256" key="4">
    <source>
        <dbReference type="SAM" id="SignalP"/>
    </source>
</evidence>
<keyword evidence="3" id="KW-0472">Membrane</keyword>
<keyword evidence="3" id="KW-1133">Transmembrane helix</keyword>
<feature type="chain" id="PRO_5042092908" description="G-protein coupled receptors family 3 profile domain-containing protein" evidence="4">
    <location>
        <begin position="21"/>
        <end position="1127"/>
    </location>
</feature>
<proteinExistence type="predicted"/>
<dbReference type="Gene3D" id="2.120.10.80">
    <property type="entry name" value="Kelch-type beta propeller"/>
    <property type="match status" value="1"/>
</dbReference>